<dbReference type="GeneID" id="18932578"/>
<dbReference type="InParanoid" id="F4RHV7"/>
<dbReference type="AlphaFoldDB" id="F4RHV7"/>
<dbReference type="KEGG" id="mlr:MELLADRAFT_74599"/>
<evidence type="ECO:0000313" key="2">
    <source>
        <dbReference type="EMBL" id="EGG08066.1"/>
    </source>
</evidence>
<name>F4RHV7_MELLP</name>
<dbReference type="RefSeq" id="XP_007408831.1">
    <property type="nucleotide sequence ID" value="XM_007408769.1"/>
</dbReference>
<dbReference type="VEuPathDB" id="FungiDB:MELLADRAFT_74599"/>
<reference evidence="3" key="1">
    <citation type="journal article" date="2011" name="Proc. Natl. Acad. Sci. U.S.A.">
        <title>Obligate biotrophy features unraveled by the genomic analysis of rust fungi.</title>
        <authorList>
            <person name="Duplessis S."/>
            <person name="Cuomo C.A."/>
            <person name="Lin Y.-C."/>
            <person name="Aerts A."/>
            <person name="Tisserant E."/>
            <person name="Veneault-Fourrey C."/>
            <person name="Joly D.L."/>
            <person name="Hacquard S."/>
            <person name="Amselem J."/>
            <person name="Cantarel B.L."/>
            <person name="Chiu R."/>
            <person name="Coutinho P.M."/>
            <person name="Feau N."/>
            <person name="Field M."/>
            <person name="Frey P."/>
            <person name="Gelhaye E."/>
            <person name="Goldberg J."/>
            <person name="Grabherr M.G."/>
            <person name="Kodira C.D."/>
            <person name="Kohler A."/>
            <person name="Kuees U."/>
            <person name="Lindquist E.A."/>
            <person name="Lucas S.M."/>
            <person name="Mago R."/>
            <person name="Mauceli E."/>
            <person name="Morin E."/>
            <person name="Murat C."/>
            <person name="Pangilinan J.L."/>
            <person name="Park R."/>
            <person name="Pearson M."/>
            <person name="Quesneville H."/>
            <person name="Rouhier N."/>
            <person name="Sakthikumar S."/>
            <person name="Salamov A.A."/>
            <person name="Schmutz J."/>
            <person name="Selles B."/>
            <person name="Shapiro H."/>
            <person name="Tanguay P."/>
            <person name="Tuskan G.A."/>
            <person name="Henrissat B."/>
            <person name="Van de Peer Y."/>
            <person name="Rouze P."/>
            <person name="Ellis J.G."/>
            <person name="Dodds P.N."/>
            <person name="Schein J.E."/>
            <person name="Zhong S."/>
            <person name="Hamelin R.C."/>
            <person name="Grigoriev I.V."/>
            <person name="Szabo L.J."/>
            <person name="Martin F."/>
        </authorList>
    </citation>
    <scope>NUCLEOTIDE SEQUENCE [LARGE SCALE GENOMIC DNA]</scope>
    <source>
        <strain evidence="3">98AG31 / pathotype 3-4-7</strain>
    </source>
</reference>
<gene>
    <name evidence="2" type="ORF">MELLADRAFT_74599</name>
</gene>
<keyword evidence="1" id="KW-0732">Signal</keyword>
<feature type="signal peptide" evidence="1">
    <location>
        <begin position="1"/>
        <end position="17"/>
    </location>
</feature>
<dbReference type="HOGENOM" id="CLU_1949295_0_0_1"/>
<organism evidence="3">
    <name type="scientific">Melampsora larici-populina (strain 98AG31 / pathotype 3-4-7)</name>
    <name type="common">Poplar leaf rust fungus</name>
    <dbReference type="NCBI Taxonomy" id="747676"/>
    <lineage>
        <taxon>Eukaryota</taxon>
        <taxon>Fungi</taxon>
        <taxon>Dikarya</taxon>
        <taxon>Basidiomycota</taxon>
        <taxon>Pucciniomycotina</taxon>
        <taxon>Pucciniomycetes</taxon>
        <taxon>Pucciniales</taxon>
        <taxon>Melampsoraceae</taxon>
        <taxon>Melampsora</taxon>
    </lineage>
</organism>
<evidence type="ECO:0000256" key="1">
    <source>
        <dbReference type="SAM" id="SignalP"/>
    </source>
</evidence>
<protein>
    <submittedName>
        <fullName evidence="2">Secreted protein</fullName>
    </submittedName>
</protein>
<dbReference type="EMBL" id="GL883102">
    <property type="protein sequence ID" value="EGG08066.1"/>
    <property type="molecule type" value="Genomic_DNA"/>
</dbReference>
<proteinExistence type="predicted"/>
<dbReference type="Proteomes" id="UP000001072">
    <property type="component" value="Unassembled WGS sequence"/>
</dbReference>
<sequence>MLAYLKIMILSLAVVHATSFATQNPACSTDLTGGVDDEIVQQSTRAVNNMGATVTMATTKSCGSVKVSIDRDPPAQAPPTGFEATSDMILTNLNALNKKCEYGSVYFNSQGSDSIILKLTTEATTSPPC</sequence>
<evidence type="ECO:0000313" key="3">
    <source>
        <dbReference type="Proteomes" id="UP000001072"/>
    </source>
</evidence>
<accession>F4RHV7</accession>
<keyword evidence="3" id="KW-1185">Reference proteome</keyword>
<feature type="chain" id="PRO_5003317669" evidence="1">
    <location>
        <begin position="18"/>
        <end position="129"/>
    </location>
</feature>